<organism evidence="2 3">
    <name type="scientific">Phaseolus vulgaris</name>
    <name type="common">Kidney bean</name>
    <name type="synonym">French bean</name>
    <dbReference type="NCBI Taxonomy" id="3885"/>
    <lineage>
        <taxon>Eukaryota</taxon>
        <taxon>Viridiplantae</taxon>
        <taxon>Streptophyta</taxon>
        <taxon>Embryophyta</taxon>
        <taxon>Tracheophyta</taxon>
        <taxon>Spermatophyta</taxon>
        <taxon>Magnoliopsida</taxon>
        <taxon>eudicotyledons</taxon>
        <taxon>Gunneridae</taxon>
        <taxon>Pentapetalae</taxon>
        <taxon>rosids</taxon>
        <taxon>fabids</taxon>
        <taxon>Fabales</taxon>
        <taxon>Fabaceae</taxon>
        <taxon>Papilionoideae</taxon>
        <taxon>50 kb inversion clade</taxon>
        <taxon>NPAAA clade</taxon>
        <taxon>indigoferoid/millettioid clade</taxon>
        <taxon>Phaseoleae</taxon>
        <taxon>Phaseolus</taxon>
    </lineage>
</organism>
<protein>
    <recommendedName>
        <fullName evidence="4">Albumin-2</fullName>
    </recommendedName>
</protein>
<dbReference type="Gene3D" id="2.110.10.10">
    <property type="entry name" value="Hemopexin-like domain"/>
    <property type="match status" value="1"/>
</dbReference>
<proteinExistence type="predicted"/>
<feature type="repeat" description="Hemopexin" evidence="1">
    <location>
        <begin position="177"/>
        <end position="228"/>
    </location>
</feature>
<keyword evidence="3" id="KW-1185">Reference proteome</keyword>
<gene>
    <name evidence="2" type="ORF">PHAVU_002G269700g</name>
</gene>
<dbReference type="Proteomes" id="UP000000226">
    <property type="component" value="Chromosome 2"/>
</dbReference>
<name>V7CR31_PHAVU</name>
<dbReference type="InterPro" id="IPR018487">
    <property type="entry name" value="Hemopexin-like_repeat"/>
</dbReference>
<dbReference type="OrthoDB" id="756060at2759"/>
<evidence type="ECO:0008006" key="4">
    <source>
        <dbReference type="Google" id="ProtNLM"/>
    </source>
</evidence>
<dbReference type="SMART" id="SM00120">
    <property type="entry name" value="HX"/>
    <property type="match status" value="3"/>
</dbReference>
<dbReference type="OMA" id="CMDYASK"/>
<dbReference type="AlphaFoldDB" id="V7CR31"/>
<reference evidence="3" key="1">
    <citation type="journal article" date="2014" name="Nat. Genet.">
        <title>A reference genome for common bean and genome-wide analysis of dual domestications.</title>
        <authorList>
            <person name="Schmutz J."/>
            <person name="McClean P.E."/>
            <person name="Mamidi S."/>
            <person name="Wu G.A."/>
            <person name="Cannon S.B."/>
            <person name="Grimwood J."/>
            <person name="Jenkins J."/>
            <person name="Shu S."/>
            <person name="Song Q."/>
            <person name="Chavarro C."/>
            <person name="Torres-Torres M."/>
            <person name="Geffroy V."/>
            <person name="Moghaddam S.M."/>
            <person name="Gao D."/>
            <person name="Abernathy B."/>
            <person name="Barry K."/>
            <person name="Blair M."/>
            <person name="Brick M.A."/>
            <person name="Chovatia M."/>
            <person name="Gepts P."/>
            <person name="Goodstein D.M."/>
            <person name="Gonzales M."/>
            <person name="Hellsten U."/>
            <person name="Hyten D.L."/>
            <person name="Jia G."/>
            <person name="Kelly J.D."/>
            <person name="Kudrna D."/>
            <person name="Lee R."/>
            <person name="Richard M.M."/>
            <person name="Miklas P.N."/>
            <person name="Osorno J.M."/>
            <person name="Rodrigues J."/>
            <person name="Thareau V."/>
            <person name="Urrea C.A."/>
            <person name="Wang M."/>
            <person name="Yu Y."/>
            <person name="Zhang M."/>
            <person name="Wing R.A."/>
            <person name="Cregan P.B."/>
            <person name="Rokhsar D.S."/>
            <person name="Jackson S.A."/>
        </authorList>
    </citation>
    <scope>NUCLEOTIDE SEQUENCE [LARGE SCALE GENOMIC DNA]</scope>
    <source>
        <strain evidence="3">cv. G19833</strain>
    </source>
</reference>
<dbReference type="EMBL" id="CM002289">
    <property type="protein sequence ID" value="ESW31808.1"/>
    <property type="molecule type" value="Genomic_DNA"/>
</dbReference>
<dbReference type="SUPFAM" id="SSF50923">
    <property type="entry name" value="Hemopexin-like domain"/>
    <property type="match status" value="1"/>
</dbReference>
<dbReference type="InterPro" id="IPR036375">
    <property type="entry name" value="Hemopexin-like_dom_sf"/>
</dbReference>
<evidence type="ECO:0000313" key="3">
    <source>
        <dbReference type="Proteomes" id="UP000000226"/>
    </source>
</evidence>
<sequence>MQIDGEERDAHQEPRIEPYPECYFPRIPRYIDAAFRSSTTNEVYFFLIDKYVRVYYTPGQERQTDDNPFASCGIRCAFDTEGNEAYIFSGNMGVCLDYANDKVLTGIERRIGDMFPVLDDTVFQDGIDSAFRSSRGKEVYLFEGNKYCCMDYASKQLVDPIRNITDGFPVLKGTIFEDGIDAAFASHKENQAYLFKGENYALMNFITGSPDATLVHGVKPIIDGWSSFRDILPLDNMLCEYSTEEYDYSSDESPENDELG</sequence>
<feature type="repeat" description="Hemopexin" evidence="1">
    <location>
        <begin position="124"/>
        <end position="171"/>
    </location>
</feature>
<dbReference type="PROSITE" id="PS51642">
    <property type="entry name" value="HEMOPEXIN_2"/>
    <property type="match status" value="2"/>
</dbReference>
<dbReference type="Gramene" id="ESW31808">
    <property type="protein sequence ID" value="ESW31808"/>
    <property type="gene ID" value="PHAVU_002G269700g"/>
</dbReference>
<accession>V7CR31</accession>
<evidence type="ECO:0000313" key="2">
    <source>
        <dbReference type="EMBL" id="ESW31808.1"/>
    </source>
</evidence>
<evidence type="ECO:0000256" key="1">
    <source>
        <dbReference type="PROSITE-ProRule" id="PRU01011"/>
    </source>
</evidence>